<organism evidence="2 3">
    <name type="scientific">Mycolicibacterium hassiacum (strain DSM 44199 / CIP 105218 / JCM 12690 / 3849)</name>
    <name type="common">Mycobacterium hassiacum</name>
    <dbReference type="NCBI Taxonomy" id="1122247"/>
    <lineage>
        <taxon>Bacteria</taxon>
        <taxon>Bacillati</taxon>
        <taxon>Actinomycetota</taxon>
        <taxon>Actinomycetes</taxon>
        <taxon>Mycobacteriales</taxon>
        <taxon>Mycobacteriaceae</taxon>
        <taxon>Mycolicibacterium</taxon>
    </lineage>
</organism>
<dbReference type="InterPro" id="IPR014748">
    <property type="entry name" value="Enoyl-CoA_hydra_C"/>
</dbReference>
<dbReference type="RefSeq" id="WP_005631674.1">
    <property type="nucleotide sequence ID" value="NZ_AMRA01000123.1"/>
</dbReference>
<comment type="similarity">
    <text evidence="1">Belongs to the enoyl-CoA hydratase/isomerase family.</text>
</comment>
<gene>
    <name evidence="2" type="ORF">C731_4422</name>
</gene>
<dbReference type="InterPro" id="IPR029045">
    <property type="entry name" value="ClpP/crotonase-like_dom_sf"/>
</dbReference>
<dbReference type="Pfam" id="PF00378">
    <property type="entry name" value="ECH_1"/>
    <property type="match status" value="1"/>
</dbReference>
<dbReference type="OrthoDB" id="9777711at2"/>
<dbReference type="Proteomes" id="UP000006265">
    <property type="component" value="Unassembled WGS sequence"/>
</dbReference>
<dbReference type="AlphaFoldDB" id="K5B7C0"/>
<dbReference type="SUPFAM" id="SSF52096">
    <property type="entry name" value="ClpP/crotonase"/>
    <property type="match status" value="1"/>
</dbReference>
<dbReference type="Gene3D" id="1.10.12.10">
    <property type="entry name" value="Lyase 2-enoyl-coa Hydratase, Chain A, domain 2"/>
    <property type="match status" value="1"/>
</dbReference>
<dbReference type="STRING" id="1122247.GCA_000379865_00389"/>
<dbReference type="InterPro" id="IPR001753">
    <property type="entry name" value="Enoyl-CoA_hydra/iso"/>
</dbReference>
<evidence type="ECO:0000313" key="2">
    <source>
        <dbReference type="EMBL" id="EKF21683.1"/>
    </source>
</evidence>
<proteinExistence type="inferred from homology"/>
<dbReference type="PATRIC" id="fig|1122247.3.peg.4241"/>
<evidence type="ECO:0000313" key="3">
    <source>
        <dbReference type="Proteomes" id="UP000006265"/>
    </source>
</evidence>
<keyword evidence="2" id="KW-0413">Isomerase</keyword>
<reference evidence="2 3" key="1">
    <citation type="journal article" date="2012" name="J. Bacteriol.">
        <title>Genome sequence of Mycobacterium hassiacum DSM 44199, a rare source of heat-stable mycobacterial proteins.</title>
        <authorList>
            <person name="Tiago I."/>
            <person name="Maranha A."/>
            <person name="Mendes V."/>
            <person name="Alarico S."/>
            <person name="Moynihan P.J."/>
            <person name="Clarke A.J."/>
            <person name="Macedo-Ribeiro S."/>
            <person name="Pereira P.J."/>
            <person name="Empadinhas N."/>
        </authorList>
    </citation>
    <scope>NUCLEOTIDE SEQUENCE [LARGE SCALE GENOMIC DNA]</scope>
    <source>
        <strain evidence="3">DSM 44199 / CIP 105218 / JCM 12690 / 3849</strain>
    </source>
</reference>
<keyword evidence="3" id="KW-1185">Reference proteome</keyword>
<protein>
    <submittedName>
        <fullName evidence="2">Enoyl-CoA hydratase/isomerase</fullName>
    </submittedName>
</protein>
<dbReference type="EMBL" id="AMRA01000123">
    <property type="protein sequence ID" value="EKF21683.1"/>
    <property type="molecule type" value="Genomic_DNA"/>
</dbReference>
<dbReference type="PANTHER" id="PTHR43459:SF1">
    <property type="entry name" value="EG:BACN32G11.4 PROTEIN"/>
    <property type="match status" value="1"/>
</dbReference>
<dbReference type="PANTHER" id="PTHR43459">
    <property type="entry name" value="ENOYL-COA HYDRATASE"/>
    <property type="match status" value="1"/>
</dbReference>
<dbReference type="Gene3D" id="3.90.226.10">
    <property type="entry name" value="2-enoyl-CoA Hydratase, Chain A, domain 1"/>
    <property type="match status" value="1"/>
</dbReference>
<sequence>MSTISTERDGAILRITLNRPEKLNALDTPTLTELHRRLTEAADDSSVRVVALTGAGRAFSSGGDLSGKNTKGAVRAANLVVSTITRLPKPVVASVHGPAVGLGCPLALACDLVVAKRSAYFQLAFARVGLMLDGGASVLLPRAIGRARAARMAMTAEKVSAATAFDWVLVSHVVDDTAYEAELAAVTSALAAGPTQSFRWIKRAFAAATLSHLETVQAIDEEGQRMLVQSNDYRRGVEAFRAGRQPQFAGD</sequence>
<accession>K5B7C0</accession>
<name>K5B7C0_MYCHD</name>
<comment type="caution">
    <text evidence="2">The sequence shown here is derived from an EMBL/GenBank/DDBJ whole genome shotgun (WGS) entry which is preliminary data.</text>
</comment>
<dbReference type="CDD" id="cd06558">
    <property type="entry name" value="crotonase-like"/>
    <property type="match status" value="1"/>
</dbReference>
<dbReference type="GO" id="GO:0016853">
    <property type="term" value="F:isomerase activity"/>
    <property type="evidence" value="ECO:0007669"/>
    <property type="project" value="UniProtKB-KW"/>
</dbReference>
<dbReference type="eggNOG" id="COG1024">
    <property type="taxonomic scope" value="Bacteria"/>
</dbReference>
<evidence type="ECO:0000256" key="1">
    <source>
        <dbReference type="ARBA" id="ARBA00005254"/>
    </source>
</evidence>